<accession>A0A812ZGQ7</accession>
<reference evidence="1" key="1">
    <citation type="submission" date="2021-02" db="EMBL/GenBank/DDBJ databases">
        <authorList>
            <person name="Dougan E. K."/>
            <person name="Rhodes N."/>
            <person name="Thang M."/>
            <person name="Chan C."/>
        </authorList>
    </citation>
    <scope>NUCLEOTIDE SEQUENCE</scope>
</reference>
<proteinExistence type="predicted"/>
<name>A0A812ZGQ7_9DINO</name>
<keyword evidence="2" id="KW-1185">Reference proteome</keyword>
<dbReference type="Proteomes" id="UP000601435">
    <property type="component" value="Unassembled WGS sequence"/>
</dbReference>
<dbReference type="AlphaFoldDB" id="A0A812ZGQ7"/>
<protein>
    <submittedName>
        <fullName evidence="1">Uncharacterized protein</fullName>
    </submittedName>
</protein>
<dbReference type="OrthoDB" id="10434110at2759"/>
<gene>
    <name evidence="1" type="ORF">SNEC2469_LOCUS24596</name>
</gene>
<evidence type="ECO:0000313" key="2">
    <source>
        <dbReference type="Proteomes" id="UP000601435"/>
    </source>
</evidence>
<dbReference type="EMBL" id="CAJNJA010047585">
    <property type="protein sequence ID" value="CAE7825041.1"/>
    <property type="molecule type" value="Genomic_DNA"/>
</dbReference>
<organism evidence="1 2">
    <name type="scientific">Symbiodinium necroappetens</name>
    <dbReference type="NCBI Taxonomy" id="1628268"/>
    <lineage>
        <taxon>Eukaryota</taxon>
        <taxon>Sar</taxon>
        <taxon>Alveolata</taxon>
        <taxon>Dinophyceae</taxon>
        <taxon>Suessiales</taxon>
        <taxon>Symbiodiniaceae</taxon>
        <taxon>Symbiodinium</taxon>
    </lineage>
</organism>
<sequence>MAPAPRFYTLIDARWDAAPLIPAFSGKISVEASQTAADGMWGSQRTPQPALNKTTGCSQVPFRCSSAIDKYCDILKAGILDCLHKHMDDVGADCKDAVLATSKAITALNTVKAAATPAPQALLAQHRAGRASDREKTLDSKLASLTTKGPSVVSMIKDAERQAEDQLAKDADKIESLLSQMSEKIGPKPSAAPRLGHSHSWWSYSAAILLLALAYFLTQTDEGRKVWHRMRMAMRDGQPLLGKKDLEMPFPYDNEVQL</sequence>
<comment type="caution">
    <text evidence="1">The sequence shown here is derived from an EMBL/GenBank/DDBJ whole genome shotgun (WGS) entry which is preliminary data.</text>
</comment>
<evidence type="ECO:0000313" key="1">
    <source>
        <dbReference type="EMBL" id="CAE7825041.1"/>
    </source>
</evidence>